<evidence type="ECO:0000256" key="1">
    <source>
        <dbReference type="ARBA" id="ARBA00006538"/>
    </source>
</evidence>
<evidence type="ECO:0000259" key="3">
    <source>
        <dbReference type="Pfam" id="PF13622"/>
    </source>
</evidence>
<dbReference type="GO" id="GO:0047617">
    <property type="term" value="F:fatty acyl-CoA hydrolase activity"/>
    <property type="evidence" value="ECO:0007669"/>
    <property type="project" value="InterPro"/>
</dbReference>
<dbReference type="GO" id="GO:0006637">
    <property type="term" value="P:acyl-CoA metabolic process"/>
    <property type="evidence" value="ECO:0007669"/>
    <property type="project" value="InterPro"/>
</dbReference>
<dbReference type="InterPro" id="IPR049450">
    <property type="entry name" value="ACOT8-like_C"/>
</dbReference>
<dbReference type="PANTHER" id="PTHR11066">
    <property type="entry name" value="ACYL-COA THIOESTERASE"/>
    <property type="match status" value="1"/>
</dbReference>
<dbReference type="SUPFAM" id="SSF54637">
    <property type="entry name" value="Thioesterase/thiol ester dehydrase-isomerase"/>
    <property type="match status" value="2"/>
</dbReference>
<dbReference type="InterPro" id="IPR042171">
    <property type="entry name" value="Acyl-CoA_hotdog"/>
</dbReference>
<dbReference type="CDD" id="cd03445">
    <property type="entry name" value="Thioesterase_II_repeat2"/>
    <property type="match status" value="1"/>
</dbReference>
<dbReference type="InterPro" id="IPR049449">
    <property type="entry name" value="TesB_ACOT8-like_N"/>
</dbReference>
<dbReference type="PANTHER" id="PTHR11066:SF34">
    <property type="entry name" value="ACYL-COENZYME A THIOESTERASE 8"/>
    <property type="match status" value="1"/>
</dbReference>
<reference evidence="5 6" key="1">
    <citation type="submission" date="2017-08" db="EMBL/GenBank/DDBJ databases">
        <title>Genome sequence of Streptomyces albireticuli NRRL B-1670.</title>
        <authorList>
            <person name="Graham D.E."/>
            <person name="Mahan K.M."/>
            <person name="Klingeman D.M."/>
            <person name="Hettich R.L."/>
            <person name="Parry R.J."/>
            <person name="Spain J.C."/>
        </authorList>
    </citation>
    <scope>NUCLEOTIDE SEQUENCE [LARGE SCALE GENOMIC DNA]</scope>
    <source>
        <strain evidence="5 6">NRRL B-1670</strain>
    </source>
</reference>
<dbReference type="GO" id="GO:0009062">
    <property type="term" value="P:fatty acid catabolic process"/>
    <property type="evidence" value="ECO:0007669"/>
    <property type="project" value="TreeGrafter"/>
</dbReference>
<comment type="similarity">
    <text evidence="1">Belongs to the C/M/P thioester hydrolase family.</text>
</comment>
<evidence type="ECO:0000259" key="4">
    <source>
        <dbReference type="Pfam" id="PF20789"/>
    </source>
</evidence>
<evidence type="ECO:0000313" key="5">
    <source>
        <dbReference type="EMBL" id="PAU45555.1"/>
    </source>
</evidence>
<keyword evidence="2" id="KW-0378">Hydrolase</keyword>
<feature type="domain" description="Acyl-CoA thioesterase-like N-terminal HotDog" evidence="3">
    <location>
        <begin position="37"/>
        <end position="115"/>
    </location>
</feature>
<dbReference type="Proteomes" id="UP000218944">
    <property type="component" value="Unassembled WGS sequence"/>
</dbReference>
<dbReference type="AlphaFoldDB" id="A0A2A2D208"/>
<dbReference type="Gene3D" id="2.40.160.210">
    <property type="entry name" value="Acyl-CoA thioesterase, double hotdog domain"/>
    <property type="match status" value="1"/>
</dbReference>
<dbReference type="Pfam" id="PF13622">
    <property type="entry name" value="4HBT_3"/>
    <property type="match status" value="1"/>
</dbReference>
<gene>
    <name evidence="5" type="ORF">CK936_29020</name>
</gene>
<accession>A0A2A2D208</accession>
<evidence type="ECO:0000313" key="6">
    <source>
        <dbReference type="Proteomes" id="UP000218944"/>
    </source>
</evidence>
<proteinExistence type="inferred from homology"/>
<evidence type="ECO:0000256" key="2">
    <source>
        <dbReference type="ARBA" id="ARBA00022801"/>
    </source>
</evidence>
<dbReference type="Pfam" id="PF20789">
    <property type="entry name" value="4HBT_3C"/>
    <property type="match status" value="1"/>
</dbReference>
<organism evidence="5 6">
    <name type="scientific">Streptomyces albireticuli</name>
    <dbReference type="NCBI Taxonomy" id="1940"/>
    <lineage>
        <taxon>Bacteria</taxon>
        <taxon>Bacillati</taxon>
        <taxon>Actinomycetota</taxon>
        <taxon>Actinomycetes</taxon>
        <taxon>Kitasatosporales</taxon>
        <taxon>Streptomycetaceae</taxon>
        <taxon>Streptomyces</taxon>
    </lineage>
</organism>
<sequence length="299" mass="32264">MDRERALLDLLDLAPGGGTPGRGEGVHFVGRPPLEQSVPVYGGHLAAQALAAAGRTVPAALPAHSVHCSFLRPTLPSAPFEYRVEKVRNSASFATRRVHATQHGLEVFDLTASFHRPGPGLDHQDPMPPVPDPESLPTYEERLTTAFGEVMQPLGKPYELRFVGPLSFDTEKNPSLSSPRTRVWVRAEGELPDETAAGGARLLHACLLVYVCDVTMLETVLVRHGISWFHADGRSVDYTVWIHRPFRADDWLLCALETPAASGGRGLVLGRVFTRAGVLVATLAQEGLIRVSAGHGALG</sequence>
<dbReference type="RefSeq" id="WP_095583912.1">
    <property type="nucleotide sequence ID" value="NZ_JAJQQS010000019.1"/>
</dbReference>
<protein>
    <submittedName>
        <fullName evidence="5">Acyl-CoA thioesterase II</fullName>
    </submittedName>
</protein>
<comment type="caution">
    <text evidence="5">The sequence shown here is derived from an EMBL/GenBank/DDBJ whole genome shotgun (WGS) entry which is preliminary data.</text>
</comment>
<dbReference type="EMBL" id="NSJV01000558">
    <property type="protein sequence ID" value="PAU45555.1"/>
    <property type="molecule type" value="Genomic_DNA"/>
</dbReference>
<dbReference type="InterPro" id="IPR029069">
    <property type="entry name" value="HotDog_dom_sf"/>
</dbReference>
<dbReference type="CDD" id="cd03444">
    <property type="entry name" value="Thioesterase_II_repeat1"/>
    <property type="match status" value="1"/>
</dbReference>
<keyword evidence="6" id="KW-1185">Reference proteome</keyword>
<dbReference type="InterPro" id="IPR003703">
    <property type="entry name" value="Acyl_CoA_thio"/>
</dbReference>
<feature type="domain" description="Acyl-CoA thioesterase-like C-terminal" evidence="4">
    <location>
        <begin position="136"/>
        <end position="289"/>
    </location>
</feature>
<name>A0A2A2D208_9ACTN</name>